<feature type="domain" description="Fibronectin type-III" evidence="1">
    <location>
        <begin position="10"/>
        <end position="111"/>
    </location>
</feature>
<evidence type="ECO:0000313" key="4">
    <source>
        <dbReference type="WBParaSite" id="SCUD_0000265501-mRNA-1"/>
    </source>
</evidence>
<dbReference type="EMBL" id="UZAK01002668">
    <property type="protein sequence ID" value="VDO76078.1"/>
    <property type="molecule type" value="Genomic_DNA"/>
</dbReference>
<accession>A0A183JIY1</accession>
<dbReference type="WBParaSite" id="SCUD_0000265501-mRNA-1">
    <property type="protein sequence ID" value="SCUD_0000265501-mRNA-1"/>
    <property type="gene ID" value="SCUD_0000265501"/>
</dbReference>
<organism evidence="4">
    <name type="scientific">Schistosoma curassoni</name>
    <dbReference type="NCBI Taxonomy" id="6186"/>
    <lineage>
        <taxon>Eukaryota</taxon>
        <taxon>Metazoa</taxon>
        <taxon>Spiralia</taxon>
        <taxon>Lophotrochozoa</taxon>
        <taxon>Platyhelminthes</taxon>
        <taxon>Trematoda</taxon>
        <taxon>Digenea</taxon>
        <taxon>Strigeidida</taxon>
        <taxon>Schistosomatoidea</taxon>
        <taxon>Schistosomatidae</taxon>
        <taxon>Schistosoma</taxon>
    </lineage>
</organism>
<keyword evidence="3" id="KW-1185">Reference proteome</keyword>
<dbReference type="AlphaFoldDB" id="A0A183JIY1"/>
<evidence type="ECO:0000313" key="2">
    <source>
        <dbReference type="EMBL" id="VDO76078.1"/>
    </source>
</evidence>
<dbReference type="InterPro" id="IPR036116">
    <property type="entry name" value="FN3_sf"/>
</dbReference>
<evidence type="ECO:0000259" key="1">
    <source>
        <dbReference type="PROSITE" id="PS50853"/>
    </source>
</evidence>
<proteinExistence type="predicted"/>
<reference evidence="4" key="1">
    <citation type="submission" date="2016-06" db="UniProtKB">
        <authorList>
            <consortium name="WormBaseParasite"/>
        </authorList>
    </citation>
    <scope>IDENTIFICATION</scope>
</reference>
<dbReference type="InterPro" id="IPR003961">
    <property type="entry name" value="FN3_dom"/>
</dbReference>
<sequence length="209" mass="24048">MNLKDKPCATLQKPRVKPHGPGTLLIEWTPPLITDRLESLVKFTGYRVEYRRDEPGEDWFLLGTTSADQTYFIARSQLRRGVNYRFRVRLENWHGLGPASDASEPAQLPVHRLTEDGSFDSRYDIIEELARTRNSGLYRLAERSTGRYWLGTIIDTSPSALTKRPVSALGKRDISYPELPSRPVSVLETERPVRRRASYDISKYTTRHD</sequence>
<reference evidence="2 3" key="2">
    <citation type="submission" date="2018-11" db="EMBL/GenBank/DDBJ databases">
        <authorList>
            <consortium name="Pathogen Informatics"/>
        </authorList>
    </citation>
    <scope>NUCLEOTIDE SEQUENCE [LARGE SCALE GENOMIC DNA]</scope>
    <source>
        <strain evidence="2">Dakar</strain>
        <strain evidence="3">Dakar, Senegal</strain>
    </source>
</reference>
<gene>
    <name evidence="2" type="ORF">SCUD_LOCUS2656</name>
</gene>
<dbReference type="STRING" id="6186.A0A183JIY1"/>
<dbReference type="CDD" id="cd00063">
    <property type="entry name" value="FN3"/>
    <property type="match status" value="1"/>
</dbReference>
<protein>
    <submittedName>
        <fullName evidence="4">Fibronectin type-III domain-containing protein</fullName>
    </submittedName>
</protein>
<dbReference type="SUPFAM" id="SSF49265">
    <property type="entry name" value="Fibronectin type III"/>
    <property type="match status" value="1"/>
</dbReference>
<dbReference type="InterPro" id="IPR013783">
    <property type="entry name" value="Ig-like_fold"/>
</dbReference>
<evidence type="ECO:0000313" key="3">
    <source>
        <dbReference type="Proteomes" id="UP000279833"/>
    </source>
</evidence>
<dbReference type="PROSITE" id="PS50853">
    <property type="entry name" value="FN3"/>
    <property type="match status" value="1"/>
</dbReference>
<dbReference type="Proteomes" id="UP000279833">
    <property type="component" value="Unassembled WGS sequence"/>
</dbReference>
<name>A0A183JIY1_9TREM</name>
<dbReference type="Gene3D" id="2.60.40.10">
    <property type="entry name" value="Immunoglobulins"/>
    <property type="match status" value="1"/>
</dbReference>
<dbReference type="Pfam" id="PF00041">
    <property type="entry name" value="fn3"/>
    <property type="match status" value="1"/>
</dbReference>